<evidence type="ECO:0000256" key="3">
    <source>
        <dbReference type="ARBA" id="ARBA00022629"/>
    </source>
</evidence>
<accession>A0ABY4CM13</accession>
<dbReference type="CDD" id="cd24076">
    <property type="entry name" value="ASKHA_ATPase_ROK_BsXylR-like"/>
    <property type="match status" value="1"/>
</dbReference>
<dbReference type="PROSITE" id="PS01125">
    <property type="entry name" value="ROK"/>
    <property type="match status" value="1"/>
</dbReference>
<dbReference type="InterPro" id="IPR036388">
    <property type="entry name" value="WH-like_DNA-bd_sf"/>
</dbReference>
<keyword evidence="3" id="KW-0119">Carbohydrate metabolism</keyword>
<dbReference type="InterPro" id="IPR012318">
    <property type="entry name" value="HTH_CRP"/>
</dbReference>
<dbReference type="SUPFAM" id="SSF46785">
    <property type="entry name" value="Winged helix' DNA-binding domain"/>
    <property type="match status" value="1"/>
</dbReference>
<keyword evidence="6" id="KW-1185">Reference proteome</keyword>
<dbReference type="SMART" id="SM00419">
    <property type="entry name" value="HTH_CRP"/>
    <property type="match status" value="1"/>
</dbReference>
<proteinExistence type="inferred from homology"/>
<dbReference type="Pfam" id="PF00480">
    <property type="entry name" value="ROK"/>
    <property type="match status" value="1"/>
</dbReference>
<dbReference type="Gene3D" id="3.30.420.40">
    <property type="match status" value="2"/>
</dbReference>
<comment type="similarity">
    <text evidence="2">Belongs to the ROK (NagC/XylR) family.</text>
</comment>
<evidence type="ECO:0000256" key="1">
    <source>
        <dbReference type="ARBA" id="ARBA00002486"/>
    </source>
</evidence>
<dbReference type="EMBL" id="CP089291">
    <property type="protein sequence ID" value="UOF91541.1"/>
    <property type="molecule type" value="Genomic_DNA"/>
</dbReference>
<dbReference type="PANTHER" id="PTHR18964">
    <property type="entry name" value="ROK (REPRESSOR, ORF, KINASE) FAMILY"/>
    <property type="match status" value="1"/>
</dbReference>
<evidence type="ECO:0000313" key="6">
    <source>
        <dbReference type="Proteomes" id="UP000830167"/>
    </source>
</evidence>
<evidence type="ECO:0000313" key="5">
    <source>
        <dbReference type="EMBL" id="UOF91541.1"/>
    </source>
</evidence>
<dbReference type="InterPro" id="IPR049874">
    <property type="entry name" value="ROK_cs"/>
</dbReference>
<dbReference type="SUPFAM" id="SSF53067">
    <property type="entry name" value="Actin-like ATPase domain"/>
    <property type="match status" value="1"/>
</dbReference>
<reference evidence="5" key="1">
    <citation type="submission" date="2021-12" db="EMBL/GenBank/DDBJ databases">
        <title>Alicyclobacillaceae gen. nov., sp. nov., isolated from chalcocite enrichment system.</title>
        <authorList>
            <person name="Jiang Z."/>
        </authorList>
    </citation>
    <scope>NUCLEOTIDE SEQUENCE</scope>
    <source>
        <strain evidence="5">MYW30-H2</strain>
    </source>
</reference>
<dbReference type="InterPro" id="IPR043129">
    <property type="entry name" value="ATPase_NBD"/>
</dbReference>
<sequence>MAGSTILAGNAQLMKQINRSAILSVIRTQGPIPRAEIAKLTNLTPPTVTNIVGELMEERLVIEGERGHSSGGRKPIMLEINPQAGYILGVDVGSKRFTVLGVDLDANIHAEIERPLPAQPTVDSFLAMLADTLEDAITAIASGNQFAREQLMGIGVGMHGIVDVRQGLGIFAPNLQLREVPIRDYLMHRFSVPVQVDNDVRAMAVGESWFGNARDIQNFVCINVGYGIGAAIVLHHELYRGMSGSAGEIGHITVAEDGLRCSCGNYGCLQAMAAGPAIAQRAAQAIRTGTDSVLSSLVQERLEGLTGAMIHQAALQGDRLAIRVLADTGRYLGISIAQLIHILNPELIIVGGGVAKAGDFLFEPLRKTVEKHSLKLPFANTPIVPAALGEKATAIGAASMSIKALFSPAPM</sequence>
<organism evidence="5 6">
    <name type="scientific">Fodinisporobacter ferrooxydans</name>
    <dbReference type="NCBI Taxonomy" id="2901836"/>
    <lineage>
        <taxon>Bacteria</taxon>
        <taxon>Bacillati</taxon>
        <taxon>Bacillota</taxon>
        <taxon>Bacilli</taxon>
        <taxon>Bacillales</taxon>
        <taxon>Alicyclobacillaceae</taxon>
        <taxon>Fodinisporobacter</taxon>
    </lineage>
</organism>
<dbReference type="Proteomes" id="UP000830167">
    <property type="component" value="Chromosome"/>
</dbReference>
<dbReference type="InterPro" id="IPR036390">
    <property type="entry name" value="WH_DNA-bd_sf"/>
</dbReference>
<dbReference type="RefSeq" id="WP_347438233.1">
    <property type="nucleotide sequence ID" value="NZ_CP089291.1"/>
</dbReference>
<protein>
    <submittedName>
        <fullName evidence="5">ROK family transcriptional regulator</fullName>
    </submittedName>
</protein>
<gene>
    <name evidence="5" type="ORF">LSG31_04620</name>
</gene>
<comment type="function">
    <text evidence="1">Transcriptional repressor of xylose-utilizing enzymes.</text>
</comment>
<keyword evidence="3" id="KW-0859">Xylose metabolism</keyword>
<dbReference type="InterPro" id="IPR000600">
    <property type="entry name" value="ROK"/>
</dbReference>
<dbReference type="Pfam" id="PF13412">
    <property type="entry name" value="HTH_24"/>
    <property type="match status" value="1"/>
</dbReference>
<evidence type="ECO:0000259" key="4">
    <source>
        <dbReference type="SMART" id="SM00419"/>
    </source>
</evidence>
<name>A0ABY4CM13_9BACL</name>
<feature type="domain" description="HTH crp-type" evidence="4">
    <location>
        <begin position="24"/>
        <end position="80"/>
    </location>
</feature>
<dbReference type="PANTHER" id="PTHR18964:SF149">
    <property type="entry name" value="BIFUNCTIONAL UDP-N-ACETYLGLUCOSAMINE 2-EPIMERASE_N-ACETYLMANNOSAMINE KINASE"/>
    <property type="match status" value="1"/>
</dbReference>
<dbReference type="Gene3D" id="1.10.10.10">
    <property type="entry name" value="Winged helix-like DNA-binding domain superfamily/Winged helix DNA-binding domain"/>
    <property type="match status" value="1"/>
</dbReference>
<evidence type="ECO:0000256" key="2">
    <source>
        <dbReference type="ARBA" id="ARBA00006479"/>
    </source>
</evidence>